<proteinExistence type="inferred from homology"/>
<dbReference type="Pfam" id="PF03721">
    <property type="entry name" value="UDPG_MGDP_dh_N"/>
    <property type="match status" value="1"/>
</dbReference>
<dbReference type="InterPro" id="IPR036220">
    <property type="entry name" value="UDP-Glc/GDP-Man_DH_C_sf"/>
</dbReference>
<dbReference type="SUPFAM" id="SSF52413">
    <property type="entry name" value="UDP-glucose/GDP-mannose dehydrogenase C-terminal domain"/>
    <property type="match status" value="1"/>
</dbReference>
<keyword evidence="7" id="KW-1185">Reference proteome</keyword>
<keyword evidence="2" id="KW-0560">Oxidoreductase</keyword>
<dbReference type="GO" id="GO:0016616">
    <property type="term" value="F:oxidoreductase activity, acting on the CH-OH group of donors, NAD or NADP as acceptor"/>
    <property type="evidence" value="ECO:0007669"/>
    <property type="project" value="InterPro"/>
</dbReference>
<dbReference type="GO" id="GO:0000271">
    <property type="term" value="P:polysaccharide biosynthetic process"/>
    <property type="evidence" value="ECO:0007669"/>
    <property type="project" value="InterPro"/>
</dbReference>
<dbReference type="SMART" id="SM00984">
    <property type="entry name" value="UDPG_MGDP_dh_C"/>
    <property type="match status" value="1"/>
</dbReference>
<dbReference type="InterPro" id="IPR014026">
    <property type="entry name" value="UDP-Glc/GDP-Man_DH_dimer"/>
</dbReference>
<dbReference type="InterPro" id="IPR017476">
    <property type="entry name" value="UDP-Glc/GDP-Man"/>
</dbReference>
<comment type="caution">
    <text evidence="6">The sequence shown here is derived from an EMBL/GenBank/DDBJ whole genome shotgun (WGS) entry which is preliminary data.</text>
</comment>
<dbReference type="InterPro" id="IPR014027">
    <property type="entry name" value="UDP-Glc/GDP-Man_DH_C"/>
</dbReference>
<feature type="domain" description="UDP-glucose/GDP-mannose dehydrogenase C-terminal" evidence="5">
    <location>
        <begin position="325"/>
        <end position="423"/>
    </location>
</feature>
<organism evidence="6 7">
    <name type="scientific">Thermincola ferriacetica</name>
    <dbReference type="NCBI Taxonomy" id="281456"/>
    <lineage>
        <taxon>Bacteria</taxon>
        <taxon>Bacillati</taxon>
        <taxon>Bacillota</taxon>
        <taxon>Clostridia</taxon>
        <taxon>Eubacteriales</taxon>
        <taxon>Thermincolaceae</taxon>
        <taxon>Thermincola</taxon>
    </lineage>
</organism>
<gene>
    <name evidence="6" type="ORF">Tfer_2875</name>
</gene>
<dbReference type="PIRSF" id="PIRSF500136">
    <property type="entry name" value="UDP_ManNAc_DH"/>
    <property type="match status" value="1"/>
</dbReference>
<dbReference type="Pfam" id="PF03720">
    <property type="entry name" value="UDPG_MGDP_dh_C"/>
    <property type="match status" value="1"/>
</dbReference>
<dbReference type="Pfam" id="PF00984">
    <property type="entry name" value="UDPG_MGDP_dh"/>
    <property type="match status" value="1"/>
</dbReference>
<dbReference type="PANTHER" id="PTHR43491:SF2">
    <property type="entry name" value="UDP-N-ACETYL-D-MANNOSAMINE DEHYDROGENASE"/>
    <property type="match status" value="1"/>
</dbReference>
<dbReference type="GO" id="GO:0016628">
    <property type="term" value="F:oxidoreductase activity, acting on the CH-CH group of donors, NAD or NADP as acceptor"/>
    <property type="evidence" value="ECO:0007669"/>
    <property type="project" value="InterPro"/>
</dbReference>
<dbReference type="SUPFAM" id="SSF48179">
    <property type="entry name" value="6-phosphogluconate dehydrogenase C-terminal domain-like"/>
    <property type="match status" value="1"/>
</dbReference>
<protein>
    <submittedName>
        <fullName evidence="6">Nucleotide sugar dehydrogenase</fullName>
    </submittedName>
</protein>
<dbReference type="AlphaFoldDB" id="A0A0L6VZA8"/>
<dbReference type="SUPFAM" id="SSF51735">
    <property type="entry name" value="NAD(P)-binding Rossmann-fold domains"/>
    <property type="match status" value="1"/>
</dbReference>
<evidence type="ECO:0000256" key="1">
    <source>
        <dbReference type="ARBA" id="ARBA00006601"/>
    </source>
</evidence>
<evidence type="ECO:0000259" key="5">
    <source>
        <dbReference type="SMART" id="SM00984"/>
    </source>
</evidence>
<dbReference type="Proteomes" id="UP000037175">
    <property type="component" value="Unassembled WGS sequence"/>
</dbReference>
<dbReference type="InterPro" id="IPR028359">
    <property type="entry name" value="UDP_ManNAc/GlcNAc_DH"/>
</dbReference>
<reference evidence="7" key="1">
    <citation type="submission" date="2015-07" db="EMBL/GenBank/DDBJ databases">
        <title>Complete Genome of Thermincola ferriacetica strain Z-0001T.</title>
        <authorList>
            <person name="Lusk B."/>
            <person name="Badalamenti J.P."/>
            <person name="Parameswaran P."/>
            <person name="Bond D.R."/>
            <person name="Torres C.I."/>
        </authorList>
    </citation>
    <scope>NUCLEOTIDE SEQUENCE [LARGE SCALE GENOMIC DNA]</scope>
    <source>
        <strain evidence="7">Z-0001</strain>
    </source>
</reference>
<keyword evidence="3" id="KW-0520">NAD</keyword>
<dbReference type="PATRIC" id="fig|281456.6.peg.3008"/>
<dbReference type="NCBIfam" id="TIGR03026">
    <property type="entry name" value="NDP-sugDHase"/>
    <property type="match status" value="1"/>
</dbReference>
<dbReference type="RefSeq" id="WP_013120938.1">
    <property type="nucleotide sequence ID" value="NZ_LGTE01000027.1"/>
</dbReference>
<dbReference type="EMBL" id="LGTE01000027">
    <property type="protein sequence ID" value="KNZ68546.1"/>
    <property type="molecule type" value="Genomic_DNA"/>
</dbReference>
<sequence>MSNSSKNVKVAIFGLGFVGLPLALSYALRGCEVIGVDVDPHLVDQLNNGITHHLEKYHDIPIQQVLKDMLAAKRFSATLDAGHALKECNNFILTIGIPVTDKGHDFSHVESCSRAVASGLKPGDLVIVRSTLIPGMTRNFVKPILEESGLKAGEDFYLAYSSERIAEGKAFDEFENMPTLVSGINEASLQKAMELMSIVTKAELVPASSFEVVESAKVMENISRDVNIAMVNEFARFTKALGIDIFEVIKVANTHKRVKLLIPGPGVGGYCIPNALHYLAPKADELGVPLKLLRTARKINEEVPAFVASLVTKNLPVPPSKAKVAALGIAMKDYSSDDRQSPALDVIKILLNSGIKVAAFDPAVPSKHAFQVDSLEAAVKDAHGIIVLAKQNGIGYNNFKLFNELMSKVGTPFIVDTKNLYNRDEVEAAGFKLESL</sequence>
<dbReference type="InterPro" id="IPR008927">
    <property type="entry name" value="6-PGluconate_DH-like_C_sf"/>
</dbReference>
<dbReference type="PANTHER" id="PTHR43491">
    <property type="entry name" value="UDP-N-ACETYL-D-MANNOSAMINE DEHYDROGENASE"/>
    <property type="match status" value="1"/>
</dbReference>
<evidence type="ECO:0000313" key="6">
    <source>
        <dbReference type="EMBL" id="KNZ68546.1"/>
    </source>
</evidence>
<evidence type="ECO:0000256" key="4">
    <source>
        <dbReference type="PIRNR" id="PIRNR000124"/>
    </source>
</evidence>
<dbReference type="GO" id="GO:0051287">
    <property type="term" value="F:NAD binding"/>
    <property type="evidence" value="ECO:0007669"/>
    <property type="project" value="InterPro"/>
</dbReference>
<dbReference type="InterPro" id="IPR001732">
    <property type="entry name" value="UDP-Glc/GDP-Man_DH_N"/>
</dbReference>
<dbReference type="PIRSF" id="PIRSF000124">
    <property type="entry name" value="UDPglc_GDPman_dh"/>
    <property type="match status" value="1"/>
</dbReference>
<dbReference type="Gene3D" id="3.40.50.720">
    <property type="entry name" value="NAD(P)-binding Rossmann-like Domain"/>
    <property type="match status" value="2"/>
</dbReference>
<evidence type="ECO:0000256" key="2">
    <source>
        <dbReference type="ARBA" id="ARBA00023002"/>
    </source>
</evidence>
<evidence type="ECO:0000313" key="7">
    <source>
        <dbReference type="Proteomes" id="UP000037175"/>
    </source>
</evidence>
<name>A0A0L6VZA8_9FIRM</name>
<accession>A0A0L6VZA8</accession>
<dbReference type="InterPro" id="IPR036291">
    <property type="entry name" value="NAD(P)-bd_dom_sf"/>
</dbReference>
<comment type="similarity">
    <text evidence="1 4">Belongs to the UDP-glucose/GDP-mannose dehydrogenase family.</text>
</comment>
<evidence type="ECO:0000256" key="3">
    <source>
        <dbReference type="ARBA" id="ARBA00023027"/>
    </source>
</evidence>